<protein>
    <submittedName>
        <fullName evidence="1">Altered inheritance of mitochondria protein 32</fullName>
    </submittedName>
</protein>
<feature type="non-terminal residue" evidence="1">
    <location>
        <position position="1"/>
    </location>
</feature>
<name>A0A0A9XTQ1_LYGHE</name>
<evidence type="ECO:0000313" key="1">
    <source>
        <dbReference type="EMBL" id="JAG20520.1"/>
    </source>
</evidence>
<accession>A0A0A9XTQ1</accession>
<dbReference type="AlphaFoldDB" id="A0A0A9XTQ1"/>
<proteinExistence type="predicted"/>
<reference evidence="1" key="1">
    <citation type="journal article" date="2014" name="PLoS ONE">
        <title>Transcriptome-Based Identification of ABC Transporters in the Western Tarnished Plant Bug Lygus hesperus.</title>
        <authorList>
            <person name="Hull J.J."/>
            <person name="Chaney K."/>
            <person name="Geib S.M."/>
            <person name="Fabrick J.A."/>
            <person name="Brent C.S."/>
            <person name="Walsh D."/>
            <person name="Lavine L.C."/>
        </authorList>
    </citation>
    <scope>NUCLEOTIDE SEQUENCE</scope>
</reference>
<feature type="non-terminal residue" evidence="1">
    <location>
        <position position="105"/>
    </location>
</feature>
<gene>
    <name evidence="1" type="primary">AIM32_0</name>
    <name evidence="1" type="ORF">CM83_105172</name>
</gene>
<sequence length="105" mass="12477">EEYESSLNESSSKKRKLKFTDYVEQWSKKEKKSHSYTNKGFLKKLDNQKIVPCNNFNNGHVMDYQYYVDLVTTTDIKNIVPGQRLQLLSFINRHVPTRELFLDDI</sequence>
<reference evidence="1" key="2">
    <citation type="submission" date="2014-07" db="EMBL/GenBank/DDBJ databases">
        <authorList>
            <person name="Hull J."/>
        </authorList>
    </citation>
    <scope>NUCLEOTIDE SEQUENCE</scope>
</reference>
<dbReference type="EMBL" id="GBHO01023084">
    <property type="protein sequence ID" value="JAG20520.1"/>
    <property type="molecule type" value="Transcribed_RNA"/>
</dbReference>
<organism evidence="1">
    <name type="scientific">Lygus hesperus</name>
    <name type="common">Western plant bug</name>
    <dbReference type="NCBI Taxonomy" id="30085"/>
    <lineage>
        <taxon>Eukaryota</taxon>
        <taxon>Metazoa</taxon>
        <taxon>Ecdysozoa</taxon>
        <taxon>Arthropoda</taxon>
        <taxon>Hexapoda</taxon>
        <taxon>Insecta</taxon>
        <taxon>Pterygota</taxon>
        <taxon>Neoptera</taxon>
        <taxon>Paraneoptera</taxon>
        <taxon>Hemiptera</taxon>
        <taxon>Heteroptera</taxon>
        <taxon>Panheteroptera</taxon>
        <taxon>Cimicomorpha</taxon>
        <taxon>Miridae</taxon>
        <taxon>Mirini</taxon>
        <taxon>Lygus</taxon>
    </lineage>
</organism>